<dbReference type="Proteomes" id="UP000633041">
    <property type="component" value="Unassembled WGS sequence"/>
</dbReference>
<proteinExistence type="predicted"/>
<gene>
    <name evidence="1" type="ORF">Ppa06_68390</name>
</gene>
<comment type="caution">
    <text evidence="1">The sequence shown here is derived from an EMBL/GenBank/DDBJ whole genome shotgun (WGS) entry which is preliminary data.</text>
</comment>
<evidence type="ECO:0000313" key="2">
    <source>
        <dbReference type="Proteomes" id="UP000633041"/>
    </source>
</evidence>
<dbReference type="EMBL" id="BOOL01000086">
    <property type="protein sequence ID" value="GII13041.1"/>
    <property type="molecule type" value="Genomic_DNA"/>
</dbReference>
<name>A0ABQ4HLM2_9ACTN</name>
<evidence type="ECO:0000313" key="1">
    <source>
        <dbReference type="EMBL" id="GII13041.1"/>
    </source>
</evidence>
<keyword evidence="2" id="KW-1185">Reference proteome</keyword>
<protein>
    <submittedName>
        <fullName evidence="1">Uncharacterized protein</fullName>
    </submittedName>
</protein>
<accession>A0ABQ4HLM2</accession>
<sequence>MNWATGEGLIGCDDPEEVDAAFDRGEPHVGVAVIGLSLNCPDAEVVALRIMRLIHSEETERRGQGVTALSHMVRLTQEINQALLERLRELLRNPESREIAEDCAADIWIFVPHHKLPIWMHLWAYRYLIKHKLSIWWWSVTHRD</sequence>
<organism evidence="1 2">
    <name type="scientific">Planomonospora parontospora subsp. parontospora</name>
    <dbReference type="NCBI Taxonomy" id="97194"/>
    <lineage>
        <taxon>Bacteria</taxon>
        <taxon>Bacillati</taxon>
        <taxon>Actinomycetota</taxon>
        <taxon>Actinomycetes</taxon>
        <taxon>Streptosporangiales</taxon>
        <taxon>Streptosporangiaceae</taxon>
        <taxon>Planomonospora</taxon>
    </lineage>
</organism>
<reference evidence="1 2" key="1">
    <citation type="submission" date="2021-01" db="EMBL/GenBank/DDBJ databases">
        <title>Whole genome shotgun sequence of Planomonospora parontospora subsp. parontospora NBRC 13880.</title>
        <authorList>
            <person name="Komaki H."/>
            <person name="Tamura T."/>
        </authorList>
    </citation>
    <scope>NUCLEOTIDE SEQUENCE [LARGE SCALE GENOMIC DNA]</scope>
    <source>
        <strain evidence="1 2">NBRC 13880</strain>
    </source>
</reference>